<organism evidence="13">
    <name type="scientific">Aceria tosichella</name>
    <name type="common">wheat curl mite</name>
    <dbReference type="NCBI Taxonomy" id="561515"/>
    <lineage>
        <taxon>Eukaryota</taxon>
        <taxon>Metazoa</taxon>
        <taxon>Ecdysozoa</taxon>
        <taxon>Arthropoda</taxon>
        <taxon>Chelicerata</taxon>
        <taxon>Arachnida</taxon>
        <taxon>Acari</taxon>
        <taxon>Acariformes</taxon>
        <taxon>Trombidiformes</taxon>
        <taxon>Prostigmata</taxon>
        <taxon>Eupodina</taxon>
        <taxon>Eriophyoidea</taxon>
        <taxon>Eriophyidae</taxon>
        <taxon>Eriophyinae</taxon>
        <taxon>Aceriini</taxon>
        <taxon>Aceria</taxon>
    </lineage>
</organism>
<keyword evidence="4" id="KW-0813">Transport</keyword>
<evidence type="ECO:0000256" key="9">
    <source>
        <dbReference type="ARBA" id="ARBA00023136"/>
    </source>
</evidence>
<dbReference type="GO" id="GO:0006122">
    <property type="term" value="P:mitochondrial electron transport, ubiquinol to cytochrome c"/>
    <property type="evidence" value="ECO:0007669"/>
    <property type="project" value="InterPro"/>
</dbReference>
<dbReference type="InterPro" id="IPR003197">
    <property type="entry name" value="QCR7"/>
</dbReference>
<dbReference type="EMBL" id="GGYP01003565">
    <property type="protein sequence ID" value="MDE48336.1"/>
    <property type="molecule type" value="Transcribed_RNA"/>
</dbReference>
<dbReference type="PANTHER" id="PTHR12022">
    <property type="entry name" value="UBIQUINOL-CYTOCHROME C REDUCTASE COMPLEX 14 KD PROTEIN"/>
    <property type="match status" value="1"/>
</dbReference>
<comment type="subunit">
    <text evidence="12">Component of the ubiquinol-cytochrome c oxidoreductase (cytochrome b-c1 complex, complex III, CIII), a multisubunit enzyme composed of 3 respiratory subunits cytochrome b, cytochrome c1 and Rieske protein, 2 core protein subunits, and additional low-molecular weight protein subunits. The complex exists as an obligatory dimer and forms supercomplexes (SCs) in the inner mitochondrial membrane with cytochrome c oxidase (complex IV, CIV).</text>
</comment>
<evidence type="ECO:0000256" key="3">
    <source>
        <dbReference type="ARBA" id="ARBA00016323"/>
    </source>
</evidence>
<evidence type="ECO:0000256" key="1">
    <source>
        <dbReference type="ARBA" id="ARBA00004443"/>
    </source>
</evidence>
<keyword evidence="6" id="KW-0999">Mitochondrion inner membrane</keyword>
<dbReference type="PANTHER" id="PTHR12022:SF0">
    <property type="entry name" value="CYTOCHROME B-C1 COMPLEX SUBUNIT 7"/>
    <property type="match status" value="1"/>
</dbReference>
<name>A0A6G1SCT4_9ACAR</name>
<evidence type="ECO:0000256" key="12">
    <source>
        <dbReference type="ARBA" id="ARBA00038521"/>
    </source>
</evidence>
<dbReference type="SUPFAM" id="SSF81524">
    <property type="entry name" value="14 kDa protein of cytochrome bc1 complex (Ubiquinol-cytochrome c reductase)"/>
    <property type="match status" value="1"/>
</dbReference>
<keyword evidence="5" id="KW-0679">Respiratory chain</keyword>
<dbReference type="AlphaFoldDB" id="A0A6G1SCT4"/>
<comment type="subcellular location">
    <subcellularLocation>
        <location evidence="1">Mitochondrion inner membrane</location>
        <topology evidence="1">Peripheral membrane protein</topology>
        <orientation evidence="1">Matrix side</orientation>
    </subcellularLocation>
</comment>
<dbReference type="InterPro" id="IPR036544">
    <property type="entry name" value="QCR7_sf"/>
</dbReference>
<keyword evidence="8" id="KW-0496">Mitochondrion</keyword>
<proteinExistence type="inferred from homology"/>
<evidence type="ECO:0000256" key="6">
    <source>
        <dbReference type="ARBA" id="ARBA00022792"/>
    </source>
</evidence>
<accession>A0A6G1SCT4</accession>
<dbReference type="GO" id="GO:0045275">
    <property type="term" value="C:respiratory chain complex III"/>
    <property type="evidence" value="ECO:0007669"/>
    <property type="project" value="InterPro"/>
</dbReference>
<evidence type="ECO:0000256" key="7">
    <source>
        <dbReference type="ARBA" id="ARBA00022982"/>
    </source>
</evidence>
<reference evidence="13" key="1">
    <citation type="submission" date="2018-10" db="EMBL/GenBank/DDBJ databases">
        <title>Transcriptome assembly of Aceria tosichella (Wheat curl mite) Type 2.</title>
        <authorList>
            <person name="Scully E.D."/>
            <person name="Geib S.M."/>
            <person name="Palmer N.A."/>
            <person name="Gupta A.K."/>
            <person name="Sarath G."/>
            <person name="Tatineni S."/>
        </authorList>
    </citation>
    <scope>NUCLEOTIDE SEQUENCE</scope>
    <source>
        <strain evidence="13">LincolnNE</strain>
    </source>
</reference>
<keyword evidence="9" id="KW-0472">Membrane</keyword>
<evidence type="ECO:0000256" key="11">
    <source>
        <dbReference type="ARBA" id="ARBA00032927"/>
    </source>
</evidence>
<sequence>MAYLIPRILSQRSETAARQLFKMNGYNRYGFYHDDLIGGYNNTINPTVAEAYRRLLIDKPEEHDQRVYRALRASQLKIRKEILPEDQWTTYEEDMTKGRYLQPYLRQIEEEEREKARFAVEE</sequence>
<keyword evidence="7" id="KW-0249">Electron transport</keyword>
<evidence type="ECO:0000256" key="5">
    <source>
        <dbReference type="ARBA" id="ARBA00022660"/>
    </source>
</evidence>
<protein>
    <recommendedName>
        <fullName evidence="3">Cytochrome b-c1 complex subunit 7</fullName>
    </recommendedName>
    <alternativeName>
        <fullName evidence="10">Complex III subunit VII</fullName>
    </alternativeName>
    <alternativeName>
        <fullName evidence="11">Ubiquinol-cytochrome c reductase complex 14 kDa protein</fullName>
    </alternativeName>
</protein>
<comment type="similarity">
    <text evidence="2">Belongs to the UQCRB/QCR7 family.</text>
</comment>
<gene>
    <name evidence="13" type="primary">UQCRB_1</name>
    <name evidence="13" type="ORF">g.14341</name>
</gene>
<dbReference type="Pfam" id="PF02271">
    <property type="entry name" value="UCR_14kD"/>
    <property type="match status" value="1"/>
</dbReference>
<dbReference type="GO" id="GO:0005743">
    <property type="term" value="C:mitochondrial inner membrane"/>
    <property type="evidence" value="ECO:0007669"/>
    <property type="project" value="UniProtKB-SubCell"/>
</dbReference>
<evidence type="ECO:0000256" key="2">
    <source>
        <dbReference type="ARBA" id="ARBA00008554"/>
    </source>
</evidence>
<evidence type="ECO:0000313" key="13">
    <source>
        <dbReference type="EMBL" id="MDE48336.1"/>
    </source>
</evidence>
<dbReference type="Gene3D" id="1.10.1090.10">
    <property type="entry name" value="Cytochrome b-c1 complex subunit 7"/>
    <property type="match status" value="1"/>
</dbReference>
<evidence type="ECO:0000256" key="4">
    <source>
        <dbReference type="ARBA" id="ARBA00022448"/>
    </source>
</evidence>
<evidence type="ECO:0000256" key="10">
    <source>
        <dbReference type="ARBA" id="ARBA00031021"/>
    </source>
</evidence>
<evidence type="ECO:0000256" key="8">
    <source>
        <dbReference type="ARBA" id="ARBA00023128"/>
    </source>
</evidence>